<dbReference type="Pfam" id="PF17855">
    <property type="entry name" value="MCM_lid"/>
    <property type="match status" value="1"/>
</dbReference>
<dbReference type="InterPro" id="IPR031327">
    <property type="entry name" value="MCM"/>
</dbReference>
<gene>
    <name evidence="3" type="ORF">F0562_003201</name>
</gene>
<evidence type="ECO:0000313" key="3">
    <source>
        <dbReference type="EMBL" id="KAA8546772.1"/>
    </source>
</evidence>
<evidence type="ECO:0000259" key="2">
    <source>
        <dbReference type="Pfam" id="PF17855"/>
    </source>
</evidence>
<name>A0A5J5BYR6_9ASTE</name>
<dbReference type="GO" id="GO:0006270">
    <property type="term" value="P:DNA replication initiation"/>
    <property type="evidence" value="ECO:0007669"/>
    <property type="project" value="TreeGrafter"/>
</dbReference>
<evidence type="ECO:0000313" key="4">
    <source>
        <dbReference type="Proteomes" id="UP000325577"/>
    </source>
</evidence>
<dbReference type="AlphaFoldDB" id="A0A5J5BYR6"/>
<dbReference type="EC" id="3.6.4.12" evidence="1"/>
<dbReference type="PANTHER" id="PTHR11630">
    <property type="entry name" value="DNA REPLICATION LICENSING FACTOR MCM FAMILY MEMBER"/>
    <property type="match status" value="1"/>
</dbReference>
<dbReference type="Proteomes" id="UP000325577">
    <property type="component" value="Linkage Group LG1"/>
</dbReference>
<dbReference type="GO" id="GO:0005524">
    <property type="term" value="F:ATP binding"/>
    <property type="evidence" value="ECO:0007669"/>
    <property type="project" value="InterPro"/>
</dbReference>
<dbReference type="GO" id="GO:0043138">
    <property type="term" value="F:3'-5' DNA helicase activity"/>
    <property type="evidence" value="ECO:0007669"/>
    <property type="project" value="TreeGrafter"/>
</dbReference>
<evidence type="ECO:0000256" key="1">
    <source>
        <dbReference type="ARBA" id="ARBA00012551"/>
    </source>
</evidence>
<accession>A0A5J5BYR6</accession>
<sequence>MALNGQQSYLDVLPLQNIASHIIKVHTSADVTATDTRTSKEYNWLKRYIQYCRTECHPRLSDSAATMLQESYVRIRQPEVPSLKDGAYSFILGSHVANDSHVLEAIRLFNNATMDAARSGINQHINLTPEMAKR</sequence>
<dbReference type="GO" id="GO:0003697">
    <property type="term" value="F:single-stranded DNA binding"/>
    <property type="evidence" value="ECO:0007669"/>
    <property type="project" value="TreeGrafter"/>
</dbReference>
<keyword evidence="4" id="KW-1185">Reference proteome</keyword>
<dbReference type="GO" id="GO:0017116">
    <property type="term" value="F:single-stranded DNA helicase activity"/>
    <property type="evidence" value="ECO:0007669"/>
    <property type="project" value="TreeGrafter"/>
</dbReference>
<dbReference type="OrthoDB" id="1680570at2759"/>
<organism evidence="3 4">
    <name type="scientific">Nyssa sinensis</name>
    <dbReference type="NCBI Taxonomy" id="561372"/>
    <lineage>
        <taxon>Eukaryota</taxon>
        <taxon>Viridiplantae</taxon>
        <taxon>Streptophyta</taxon>
        <taxon>Embryophyta</taxon>
        <taxon>Tracheophyta</taxon>
        <taxon>Spermatophyta</taxon>
        <taxon>Magnoliopsida</taxon>
        <taxon>eudicotyledons</taxon>
        <taxon>Gunneridae</taxon>
        <taxon>Pentapetalae</taxon>
        <taxon>asterids</taxon>
        <taxon>Cornales</taxon>
        <taxon>Nyssaceae</taxon>
        <taxon>Nyssa</taxon>
    </lineage>
</organism>
<reference evidence="3 4" key="1">
    <citation type="submission" date="2019-09" db="EMBL/GenBank/DDBJ databases">
        <title>A chromosome-level genome assembly of the Chinese tupelo Nyssa sinensis.</title>
        <authorList>
            <person name="Yang X."/>
            <person name="Kang M."/>
            <person name="Yang Y."/>
            <person name="Xiong H."/>
            <person name="Wang M."/>
            <person name="Zhang Z."/>
            <person name="Wang Z."/>
            <person name="Wu H."/>
            <person name="Ma T."/>
            <person name="Liu J."/>
            <person name="Xi Z."/>
        </authorList>
    </citation>
    <scope>NUCLEOTIDE SEQUENCE [LARGE SCALE GENOMIC DNA]</scope>
    <source>
        <strain evidence="3">J267</strain>
        <tissue evidence="3">Leaf</tissue>
    </source>
</reference>
<dbReference type="PANTHER" id="PTHR11630:SF42">
    <property type="entry name" value="DNA REPLICATION LICENSING FACTOR MCM5"/>
    <property type="match status" value="1"/>
</dbReference>
<feature type="domain" description="MCM AAA-lid" evidence="2">
    <location>
        <begin position="44"/>
        <end position="79"/>
    </location>
</feature>
<dbReference type="InterPro" id="IPR041562">
    <property type="entry name" value="MCM_lid"/>
</dbReference>
<dbReference type="Gene3D" id="3.40.50.300">
    <property type="entry name" value="P-loop containing nucleotide triphosphate hydrolases"/>
    <property type="match status" value="1"/>
</dbReference>
<dbReference type="EMBL" id="CM018032">
    <property type="protein sequence ID" value="KAA8546772.1"/>
    <property type="molecule type" value="Genomic_DNA"/>
</dbReference>
<protein>
    <recommendedName>
        <fullName evidence="1">DNA helicase</fullName>
        <ecNumber evidence="1">3.6.4.12</ecNumber>
    </recommendedName>
</protein>
<dbReference type="GO" id="GO:0005634">
    <property type="term" value="C:nucleus"/>
    <property type="evidence" value="ECO:0007669"/>
    <property type="project" value="TreeGrafter"/>
</dbReference>
<dbReference type="InterPro" id="IPR027417">
    <property type="entry name" value="P-loop_NTPase"/>
</dbReference>
<proteinExistence type="predicted"/>
<dbReference type="GO" id="GO:0042555">
    <property type="term" value="C:MCM complex"/>
    <property type="evidence" value="ECO:0007669"/>
    <property type="project" value="TreeGrafter"/>
</dbReference>
<dbReference type="GO" id="GO:0000727">
    <property type="term" value="P:double-strand break repair via break-induced replication"/>
    <property type="evidence" value="ECO:0007669"/>
    <property type="project" value="TreeGrafter"/>
</dbReference>